<dbReference type="GO" id="GO:0016874">
    <property type="term" value="F:ligase activity"/>
    <property type="evidence" value="ECO:0007669"/>
    <property type="project" value="UniProtKB-KW"/>
</dbReference>
<evidence type="ECO:0000256" key="1">
    <source>
        <dbReference type="ARBA" id="ARBA00022598"/>
    </source>
</evidence>
<dbReference type="GO" id="GO:0005524">
    <property type="term" value="F:ATP binding"/>
    <property type="evidence" value="ECO:0007669"/>
    <property type="project" value="UniProtKB-KW"/>
</dbReference>
<dbReference type="Gene3D" id="3.30.470.20">
    <property type="entry name" value="ATP-grasp fold, B domain"/>
    <property type="match status" value="1"/>
</dbReference>
<dbReference type="SUPFAM" id="SSF56059">
    <property type="entry name" value="Glutathione synthetase ATP-binding domain-like"/>
    <property type="match status" value="1"/>
</dbReference>
<protein>
    <submittedName>
        <fullName evidence="4">Unannotated protein</fullName>
    </submittedName>
</protein>
<reference evidence="4" key="1">
    <citation type="submission" date="2020-05" db="EMBL/GenBank/DDBJ databases">
        <authorList>
            <person name="Chiriac C."/>
            <person name="Salcher M."/>
            <person name="Ghai R."/>
            <person name="Kavagutti S V."/>
        </authorList>
    </citation>
    <scope>NUCLEOTIDE SEQUENCE</scope>
</reference>
<keyword evidence="1" id="KW-0436">Ligase</keyword>
<dbReference type="InterPro" id="IPR051538">
    <property type="entry name" value="Acyl-CoA_Synth/Transferase"/>
</dbReference>
<dbReference type="AlphaFoldDB" id="A0A6J7IFJ7"/>
<keyword evidence="2" id="KW-0547">Nucleotide-binding</keyword>
<evidence type="ECO:0000256" key="2">
    <source>
        <dbReference type="ARBA" id="ARBA00022741"/>
    </source>
</evidence>
<keyword evidence="3" id="KW-0067">ATP-binding</keyword>
<proteinExistence type="predicted"/>
<dbReference type="PANTHER" id="PTHR43334">
    <property type="entry name" value="ACETATE--COA LIGASE [ADP-FORMING]"/>
    <property type="match status" value="1"/>
</dbReference>
<evidence type="ECO:0000256" key="3">
    <source>
        <dbReference type="ARBA" id="ARBA00022840"/>
    </source>
</evidence>
<dbReference type="EMBL" id="CAFBMR010000127">
    <property type="protein sequence ID" value="CAB4929670.1"/>
    <property type="molecule type" value="Genomic_DNA"/>
</dbReference>
<gene>
    <name evidence="4" type="ORF">UFOPK3610_01871</name>
</gene>
<dbReference type="Pfam" id="PF13549">
    <property type="entry name" value="ATP-grasp_5"/>
    <property type="match status" value="1"/>
</dbReference>
<sequence>MFGPIVLVGAGGKYVEALDDVQALIPPFDESAALAAIQRLHIAPLLSGVRGEPPTDVEAWARAAVALGQLMLDNPSIQSVDVNPLMIGAAFGEPSFGALAVDAVVELA</sequence>
<organism evidence="4">
    <name type="scientific">freshwater metagenome</name>
    <dbReference type="NCBI Taxonomy" id="449393"/>
    <lineage>
        <taxon>unclassified sequences</taxon>
        <taxon>metagenomes</taxon>
        <taxon>ecological metagenomes</taxon>
    </lineage>
</organism>
<dbReference type="PANTHER" id="PTHR43334:SF1">
    <property type="entry name" value="3-HYDROXYPROPIONATE--COA LIGASE [ADP-FORMING]"/>
    <property type="match status" value="1"/>
</dbReference>
<name>A0A6J7IFJ7_9ZZZZ</name>
<evidence type="ECO:0000313" key="4">
    <source>
        <dbReference type="EMBL" id="CAB4929670.1"/>
    </source>
</evidence>
<accession>A0A6J7IFJ7</accession>